<accession>A0A8J2P6B2</accession>
<dbReference type="AlphaFoldDB" id="A0A8J2P6B2"/>
<evidence type="ECO:0000256" key="1">
    <source>
        <dbReference type="SAM" id="MobiDB-lite"/>
    </source>
</evidence>
<protein>
    <submittedName>
        <fullName evidence="2">Uncharacterized protein</fullName>
    </submittedName>
</protein>
<dbReference type="EMBL" id="CAJVCH010237630">
    <property type="protein sequence ID" value="CAG7732799.1"/>
    <property type="molecule type" value="Genomic_DNA"/>
</dbReference>
<keyword evidence="3" id="KW-1185">Reference proteome</keyword>
<gene>
    <name evidence="2" type="ORF">AFUS01_LOCUS21286</name>
</gene>
<evidence type="ECO:0000313" key="2">
    <source>
        <dbReference type="EMBL" id="CAG7732799.1"/>
    </source>
</evidence>
<feature type="region of interest" description="Disordered" evidence="1">
    <location>
        <begin position="63"/>
        <end position="83"/>
    </location>
</feature>
<dbReference type="Proteomes" id="UP000708208">
    <property type="component" value="Unassembled WGS sequence"/>
</dbReference>
<comment type="caution">
    <text evidence="2">The sequence shown here is derived from an EMBL/GenBank/DDBJ whole genome shotgun (WGS) entry which is preliminary data.</text>
</comment>
<reference evidence="2" key="1">
    <citation type="submission" date="2021-06" db="EMBL/GenBank/DDBJ databases">
        <authorList>
            <person name="Hodson N. C."/>
            <person name="Mongue J. A."/>
            <person name="Jaron S. K."/>
        </authorList>
    </citation>
    <scope>NUCLEOTIDE SEQUENCE</scope>
</reference>
<evidence type="ECO:0000313" key="3">
    <source>
        <dbReference type="Proteomes" id="UP000708208"/>
    </source>
</evidence>
<proteinExistence type="predicted"/>
<organism evidence="2 3">
    <name type="scientific">Allacma fusca</name>
    <dbReference type="NCBI Taxonomy" id="39272"/>
    <lineage>
        <taxon>Eukaryota</taxon>
        <taxon>Metazoa</taxon>
        <taxon>Ecdysozoa</taxon>
        <taxon>Arthropoda</taxon>
        <taxon>Hexapoda</taxon>
        <taxon>Collembola</taxon>
        <taxon>Symphypleona</taxon>
        <taxon>Sminthuridae</taxon>
        <taxon>Allacma</taxon>
    </lineage>
</organism>
<sequence length="117" mass="12926">MVNYRHSESMRFCKNPEGIERIMFTIVDANNEVVDDHEQVDTRSSSSSGDQSSQVVVTLTNVEPAKKSLGTTGHSAKKSQPDPLAEQLLEVVKGQRTGRVSAFLFGYSVENEGYCRS</sequence>
<name>A0A8J2P6B2_9HEXA</name>